<evidence type="ECO:0000256" key="1">
    <source>
        <dbReference type="ARBA" id="ARBA00022617"/>
    </source>
</evidence>
<dbReference type="PROSITE" id="PS51007">
    <property type="entry name" value="CYTC"/>
    <property type="match status" value="2"/>
</dbReference>
<dbReference type="EMBL" id="UINC01028677">
    <property type="protein sequence ID" value="SVB10087.1"/>
    <property type="molecule type" value="Genomic_DNA"/>
</dbReference>
<evidence type="ECO:0000256" key="2">
    <source>
        <dbReference type="ARBA" id="ARBA00022723"/>
    </source>
</evidence>
<gene>
    <name evidence="6" type="ORF">METZ01_LOCUS162941</name>
</gene>
<dbReference type="InterPro" id="IPR036909">
    <property type="entry name" value="Cyt_c-like_dom_sf"/>
</dbReference>
<dbReference type="GO" id="GO:0009055">
    <property type="term" value="F:electron transfer activity"/>
    <property type="evidence" value="ECO:0007669"/>
    <property type="project" value="InterPro"/>
</dbReference>
<evidence type="ECO:0000256" key="3">
    <source>
        <dbReference type="ARBA" id="ARBA00023004"/>
    </source>
</evidence>
<dbReference type="GO" id="GO:0046872">
    <property type="term" value="F:metal ion binding"/>
    <property type="evidence" value="ECO:0007669"/>
    <property type="project" value="UniProtKB-KW"/>
</dbReference>
<feature type="domain" description="Cytochrome c" evidence="5">
    <location>
        <begin position="173"/>
        <end position="284"/>
    </location>
</feature>
<dbReference type="InterPro" id="IPR051459">
    <property type="entry name" value="Cytochrome_c-type_DH"/>
</dbReference>
<feature type="domain" description="Cytochrome c" evidence="5">
    <location>
        <begin position="26"/>
        <end position="131"/>
    </location>
</feature>
<evidence type="ECO:0000256" key="4">
    <source>
        <dbReference type="SAM" id="MobiDB-lite"/>
    </source>
</evidence>
<protein>
    <recommendedName>
        <fullName evidence="5">Cytochrome c domain-containing protein</fullName>
    </recommendedName>
</protein>
<accession>A0A382BA41</accession>
<evidence type="ECO:0000313" key="6">
    <source>
        <dbReference type="EMBL" id="SVB10087.1"/>
    </source>
</evidence>
<feature type="compositionally biased region" description="Polar residues" evidence="4">
    <location>
        <begin position="203"/>
        <end position="222"/>
    </location>
</feature>
<feature type="region of interest" description="Disordered" evidence="4">
    <location>
        <begin position="202"/>
        <end position="225"/>
    </location>
</feature>
<dbReference type="Gene3D" id="1.10.760.10">
    <property type="entry name" value="Cytochrome c-like domain"/>
    <property type="match status" value="1"/>
</dbReference>
<dbReference type="GO" id="GO:0020037">
    <property type="term" value="F:heme binding"/>
    <property type="evidence" value="ECO:0007669"/>
    <property type="project" value="InterPro"/>
</dbReference>
<evidence type="ECO:0000259" key="5">
    <source>
        <dbReference type="PROSITE" id="PS51007"/>
    </source>
</evidence>
<reference evidence="6" key="1">
    <citation type="submission" date="2018-05" db="EMBL/GenBank/DDBJ databases">
        <authorList>
            <person name="Lanie J.A."/>
            <person name="Ng W.-L."/>
            <person name="Kazmierczak K.M."/>
            <person name="Andrzejewski T.M."/>
            <person name="Davidsen T.M."/>
            <person name="Wayne K.J."/>
            <person name="Tettelin H."/>
            <person name="Glass J.I."/>
            <person name="Rusch D."/>
            <person name="Podicherti R."/>
            <person name="Tsui H.-C.T."/>
            <person name="Winkler M.E."/>
        </authorList>
    </citation>
    <scope>NUCLEOTIDE SEQUENCE</scope>
</reference>
<keyword evidence="2" id="KW-0479">Metal-binding</keyword>
<dbReference type="InterPro" id="IPR009056">
    <property type="entry name" value="Cyt_c-like_dom"/>
</dbReference>
<dbReference type="PANTHER" id="PTHR35008:SF8">
    <property type="entry name" value="ALCOHOL DEHYDROGENASE CYTOCHROME C SUBUNIT"/>
    <property type="match status" value="1"/>
</dbReference>
<organism evidence="6">
    <name type="scientific">marine metagenome</name>
    <dbReference type="NCBI Taxonomy" id="408172"/>
    <lineage>
        <taxon>unclassified sequences</taxon>
        <taxon>metagenomes</taxon>
        <taxon>ecological metagenomes</taxon>
    </lineage>
</organism>
<name>A0A382BA41_9ZZZZ</name>
<sequence length="298" mass="32797">MPRSIGLALLAGVLAGSPVSANSTEEQLAYGEYLVHAAGCVSCHSDPSNKIPPFAGGRELETAFGTFYTPNITPDPDTGIGSWTDSEFLVAFWAGLSPEQENYYPTFPYTSYTGMNAEDLLAIKTYLFSLDPVSQPNREHVLPWYLSKQAIIGVWKGLFFQRGRYESNPQRSDEWNRGAYLVQHIAHCGECHTPRNFFGASRYDQQLSGSGPNPHGDSSPNITPHMERGIGNWSTRDLDFLLEFGVLPNGDFAGDSMADVIEETTSRLIPEDRKAVVVYLQSLPPLVGRDATNEEGPD</sequence>
<dbReference type="AlphaFoldDB" id="A0A382BA41"/>
<dbReference type="PANTHER" id="PTHR35008">
    <property type="entry name" value="BLL4482 PROTEIN-RELATED"/>
    <property type="match status" value="1"/>
</dbReference>
<dbReference type="SUPFAM" id="SSF46626">
    <property type="entry name" value="Cytochrome c"/>
    <property type="match status" value="2"/>
</dbReference>
<keyword evidence="1" id="KW-0349">Heme</keyword>
<proteinExistence type="predicted"/>
<keyword evidence="3" id="KW-0408">Iron</keyword>